<dbReference type="SUPFAM" id="SSF52540">
    <property type="entry name" value="P-loop containing nucleoside triphosphate hydrolases"/>
    <property type="match status" value="1"/>
</dbReference>
<evidence type="ECO:0000313" key="2">
    <source>
        <dbReference type="EMBL" id="SPT53676.1"/>
    </source>
</evidence>
<keyword evidence="3" id="KW-1185">Reference proteome</keyword>
<comment type="caution">
    <text evidence="2">The sequence shown here is derived from an EMBL/GenBank/DDBJ whole genome shotgun (WGS) entry which is preliminary data.</text>
</comment>
<gene>
    <name evidence="2" type="ORF">NCTC11535_01349</name>
</gene>
<dbReference type="EMBL" id="UAPQ01000007">
    <property type="protein sequence ID" value="SPT53676.1"/>
    <property type="molecule type" value="Genomic_DNA"/>
</dbReference>
<proteinExistence type="predicted"/>
<protein>
    <recommendedName>
        <fullName evidence="1">Orc1-like AAA ATPase domain-containing protein</fullName>
    </recommendedName>
</protein>
<dbReference type="RefSeq" id="WP_111836684.1">
    <property type="nucleotide sequence ID" value="NZ_UAPQ01000007.1"/>
</dbReference>
<dbReference type="Pfam" id="PF13191">
    <property type="entry name" value="AAA_16"/>
    <property type="match status" value="1"/>
</dbReference>
<dbReference type="InterPro" id="IPR027417">
    <property type="entry name" value="P-loop_NTPase"/>
</dbReference>
<sequence length="411" mass="44788">MRSPVNSPFSPGSDAVPQVWAGRNAQLNDWRTVLQPRRTAGVAERGRTILGEAGTGKSVLVRRIAAEAAEAGSWVTQQIRVPLGADPIKLVAAQLLDIAEAAGLAASSERRIGQMLSRVESVAVSGVSLKVRQQEGPEAYRSLTDLLVEIGCQAMREPGRMVLVHLDEVQNIKDEVVRSQLLIALGDALTHEESAQAPGGVSFQRALPIAVYLTGLPEFSEMAGTRTGATFARRFQTNTLQAIDDDALIVALQEFVTQGWEVVAEDNSHGRVFMEPEAQRAIVELAHGEPFLFQLAGERAWFAGSGPVITAAEVRAGWASAAGEAEAHVVRLLERLPERERDFLETMSSLEASERMLTNISRAMGLSRPESAGPTSRRLDIQRGIIERGKPYRFRNRAIEAYLTSSWPRLP</sequence>
<dbReference type="InterPro" id="IPR041664">
    <property type="entry name" value="AAA_16"/>
</dbReference>
<dbReference type="Proteomes" id="UP000250006">
    <property type="component" value="Unassembled WGS sequence"/>
</dbReference>
<organism evidence="2 3">
    <name type="scientific">Actinomyces bovis</name>
    <dbReference type="NCBI Taxonomy" id="1658"/>
    <lineage>
        <taxon>Bacteria</taxon>
        <taxon>Bacillati</taxon>
        <taxon>Actinomycetota</taxon>
        <taxon>Actinomycetes</taxon>
        <taxon>Actinomycetales</taxon>
        <taxon>Actinomycetaceae</taxon>
        <taxon>Actinomyces</taxon>
    </lineage>
</organism>
<feature type="domain" description="Orc1-like AAA ATPase" evidence="1">
    <location>
        <begin position="20"/>
        <end position="176"/>
    </location>
</feature>
<dbReference type="Gene3D" id="3.40.50.300">
    <property type="entry name" value="P-loop containing nucleotide triphosphate hydrolases"/>
    <property type="match status" value="1"/>
</dbReference>
<evidence type="ECO:0000259" key="1">
    <source>
        <dbReference type="Pfam" id="PF13191"/>
    </source>
</evidence>
<accession>A0ABY1VPW5</accession>
<name>A0ABY1VPW5_9ACTO</name>
<reference evidence="2 3" key="1">
    <citation type="submission" date="2018-06" db="EMBL/GenBank/DDBJ databases">
        <authorList>
            <consortium name="Pathogen Informatics"/>
            <person name="Doyle S."/>
        </authorList>
    </citation>
    <scope>NUCLEOTIDE SEQUENCE [LARGE SCALE GENOMIC DNA]</scope>
    <source>
        <strain evidence="2 3">NCTC11535</strain>
    </source>
</reference>
<evidence type="ECO:0000313" key="3">
    <source>
        <dbReference type="Proteomes" id="UP000250006"/>
    </source>
</evidence>